<keyword evidence="2" id="KW-1185">Reference proteome</keyword>
<comment type="caution">
    <text evidence="1">The sequence shown here is derived from an EMBL/GenBank/DDBJ whole genome shotgun (WGS) entry which is preliminary data.</text>
</comment>
<proteinExistence type="predicted"/>
<evidence type="ECO:0000313" key="1">
    <source>
        <dbReference type="EMBL" id="MBP1042272.1"/>
    </source>
</evidence>
<evidence type="ECO:0000313" key="2">
    <source>
        <dbReference type="Proteomes" id="UP000674938"/>
    </source>
</evidence>
<organism evidence="1 2">
    <name type="scientific">Vagococcus allomyrinae</name>
    <dbReference type="NCBI Taxonomy" id="2794353"/>
    <lineage>
        <taxon>Bacteria</taxon>
        <taxon>Bacillati</taxon>
        <taxon>Bacillota</taxon>
        <taxon>Bacilli</taxon>
        <taxon>Lactobacillales</taxon>
        <taxon>Enterococcaceae</taxon>
        <taxon>Vagococcus</taxon>
    </lineage>
</organism>
<accession>A0A940PCY3</accession>
<sequence length="583" mass="68182">MTKNWEILGIAPTLDKKIIKRAYAKKLKQLDLEKDLQAFQALKAALEACLEVPVESEKPVSNLNPQNVSHLSEVFLFSSPKSSQKENNYHYLEQRLQRLTLEECTLLFWQQLLTSQEWSDTDLRANRLRIQQFVKERAYWLTKDIINYIDQNISLFEFDMKSSEAVETLIELEHYKEVLLTLPKFNAIFPTILTSKTVDYYTFLRYRLWIILIMGNEDERSANDYYQILRSIYQGDLDVEVIYSAVYLRQNLSRLFDKKSAPLFDSYRFTKFAQKATDHPPSLLFYYFNETLRLGIFPEGALAFIEVGDFGFLPPDLSAFLVGMMFYQIKDYQQAFDFWQAIEDSTLIHVYYRKSLDVRRKLNRQAKGKLTELSGISRFRQVWNDVKYWLYPVFIMAGLALMGGFVGEQPTTTDSSVPAEVLELFGGHAAETDETESRVGDILSEQHTEGSVHGYDFAETSNESWVKLFPKVGDPLHKLVTEVLQTDDINCHYDFINQYISESKRADLRHYIYYEKGDYPDLTSEGLLFFEKEHEIYVYSDQIIAVATLDYQDSSQFQQLHFYDRNKQASSWLETEISELLKE</sequence>
<gene>
    <name evidence="1" type="ORF">I6N95_14730</name>
</gene>
<name>A0A940PCY3_9ENTE</name>
<protein>
    <submittedName>
        <fullName evidence="1">J domain-containing protein</fullName>
    </submittedName>
</protein>
<dbReference type="EMBL" id="JAEEGA010000009">
    <property type="protein sequence ID" value="MBP1042272.1"/>
    <property type="molecule type" value="Genomic_DNA"/>
</dbReference>
<dbReference type="Proteomes" id="UP000674938">
    <property type="component" value="Unassembled WGS sequence"/>
</dbReference>
<reference evidence="1" key="1">
    <citation type="submission" date="2020-12" db="EMBL/GenBank/DDBJ databases">
        <title>Vagococcus allomyrinae sp. nov. and Enterococcus lavae sp. nov., isolated from the larvae of Allomyrina dichotoma.</title>
        <authorList>
            <person name="Lee S.D."/>
        </authorList>
    </citation>
    <scope>NUCLEOTIDE SEQUENCE</scope>
    <source>
        <strain evidence="1">BWB3-3</strain>
    </source>
</reference>
<dbReference type="RefSeq" id="WP_209529288.1">
    <property type="nucleotide sequence ID" value="NZ_JAEEGA010000009.1"/>
</dbReference>
<dbReference type="AlphaFoldDB" id="A0A940PCY3"/>